<dbReference type="InterPro" id="IPR058488">
    <property type="entry name" value="DUF8175"/>
</dbReference>
<protein>
    <recommendedName>
        <fullName evidence="1">DUF8175 domain-containing protein</fullName>
    </recommendedName>
</protein>
<sequence length="253" mass="26566">MALVTKEFAPKKPWKQRGLIAAAAALAVGVVVIAVAPDGEVDEAESVTSAETTVSVTHTATAPANTAKGSLVPQIPSATKSPADSDWLTAAPQGVSWQRVDGVPLPFSASDGPTRIEGAVAEGYTRSPQGAALAAIQIAMRMLFSPDFESVVREQTAATSTERDQLISARSGQPIINADAVTAATLQPAAFKVGAYSDQDATVYYAYPAQDGVYRIARMSVTWQDDDWKYTGRMSPDAPELPATADISSFTAF</sequence>
<evidence type="ECO:0000313" key="2">
    <source>
        <dbReference type="EMBL" id="MDV2477259.1"/>
    </source>
</evidence>
<organism evidence="2 3">
    <name type="scientific">Rhodococcus zopfii</name>
    <dbReference type="NCBI Taxonomy" id="43772"/>
    <lineage>
        <taxon>Bacteria</taxon>
        <taxon>Bacillati</taxon>
        <taxon>Actinomycetota</taxon>
        <taxon>Actinomycetes</taxon>
        <taxon>Mycobacteriales</taxon>
        <taxon>Nocardiaceae</taxon>
        <taxon>Rhodococcus</taxon>
    </lineage>
</organism>
<reference evidence="2 3" key="1">
    <citation type="submission" date="2019-10" db="EMBL/GenBank/DDBJ databases">
        <title>Draft Genome Assembly of Rhodococcus zopfii DSM44189.</title>
        <authorList>
            <person name="Sutton J.M."/>
            <person name="Akob D.M."/>
            <person name="Bushman T.J."/>
        </authorList>
    </citation>
    <scope>NUCLEOTIDE SEQUENCE [LARGE SCALE GENOMIC DNA]</scope>
    <source>
        <strain evidence="2 3">DSM 44189</strain>
    </source>
</reference>
<accession>A0ABU3WUJ6</accession>
<dbReference type="Proteomes" id="UP001275440">
    <property type="component" value="Unassembled WGS sequence"/>
</dbReference>
<keyword evidence="3" id="KW-1185">Reference proteome</keyword>
<dbReference type="EMBL" id="WBMO01000003">
    <property type="protein sequence ID" value="MDV2477259.1"/>
    <property type="molecule type" value="Genomic_DNA"/>
</dbReference>
<gene>
    <name evidence="2" type="ORF">F8M49_21325</name>
</gene>
<comment type="caution">
    <text evidence="2">The sequence shown here is derived from an EMBL/GenBank/DDBJ whole genome shotgun (WGS) entry which is preliminary data.</text>
</comment>
<evidence type="ECO:0000259" key="1">
    <source>
        <dbReference type="Pfam" id="PF26526"/>
    </source>
</evidence>
<proteinExistence type="predicted"/>
<feature type="domain" description="DUF8175" evidence="1">
    <location>
        <begin position="62"/>
        <end position="251"/>
    </location>
</feature>
<name>A0ABU3WUJ6_9NOCA</name>
<evidence type="ECO:0000313" key="3">
    <source>
        <dbReference type="Proteomes" id="UP001275440"/>
    </source>
</evidence>
<dbReference type="Pfam" id="PF26526">
    <property type="entry name" value="DUF8175"/>
    <property type="match status" value="1"/>
</dbReference>